<accession>A0A6C0LM67</accession>
<feature type="transmembrane region" description="Helical" evidence="1">
    <location>
        <begin position="6"/>
        <end position="23"/>
    </location>
</feature>
<keyword evidence="1" id="KW-0812">Transmembrane</keyword>
<protein>
    <submittedName>
        <fullName evidence="2">Uncharacterized protein</fullName>
    </submittedName>
</protein>
<name>A0A6C0LM67_9ZZZZ</name>
<dbReference type="AlphaFoldDB" id="A0A6C0LM67"/>
<proteinExistence type="predicted"/>
<keyword evidence="1" id="KW-1133">Transmembrane helix</keyword>
<evidence type="ECO:0000256" key="1">
    <source>
        <dbReference type="SAM" id="Phobius"/>
    </source>
</evidence>
<sequence length="219" mass="24834">MEPLLYAGVLFIVLIGLSLFFYLRPKYLQEGFAVIALEGETMPKCLLRSIEAQAILKHLYPMKQAAPASKEAMAYNELKLILEKVLCIDADITGSGAGPYQTYQLPFATQHDIEPPASFVGRCLKKALRSRDIEVEFMKFNDRGNILIDTLVYDGDERQQLRDAFRNVIVKTAHNIAFTCLSEKATLDRPSGPRDPGYYVPHFSLEQGPYEIKGRFQYF</sequence>
<evidence type="ECO:0000313" key="2">
    <source>
        <dbReference type="EMBL" id="QHU32016.1"/>
    </source>
</evidence>
<reference evidence="2" key="1">
    <citation type="journal article" date="2020" name="Nature">
        <title>Giant virus diversity and host interactions through global metagenomics.</title>
        <authorList>
            <person name="Schulz F."/>
            <person name="Roux S."/>
            <person name="Paez-Espino D."/>
            <person name="Jungbluth S."/>
            <person name="Walsh D.A."/>
            <person name="Denef V.J."/>
            <person name="McMahon K.D."/>
            <person name="Konstantinidis K.T."/>
            <person name="Eloe-Fadrosh E.A."/>
            <person name="Kyrpides N.C."/>
            <person name="Woyke T."/>
        </authorList>
    </citation>
    <scope>NUCLEOTIDE SEQUENCE</scope>
    <source>
        <strain evidence="2">GVMAG-M-3300027963-41</strain>
    </source>
</reference>
<dbReference type="EMBL" id="MN740534">
    <property type="protein sequence ID" value="QHU32016.1"/>
    <property type="molecule type" value="Genomic_DNA"/>
</dbReference>
<organism evidence="2">
    <name type="scientific">viral metagenome</name>
    <dbReference type="NCBI Taxonomy" id="1070528"/>
    <lineage>
        <taxon>unclassified sequences</taxon>
        <taxon>metagenomes</taxon>
        <taxon>organismal metagenomes</taxon>
    </lineage>
</organism>
<keyword evidence="1" id="KW-0472">Membrane</keyword>